<dbReference type="Pfam" id="PF11116">
    <property type="entry name" value="DUF2624"/>
    <property type="match status" value="1"/>
</dbReference>
<dbReference type="RefSeq" id="WP_144449474.1">
    <property type="nucleotide sequence ID" value="NZ_VLKZ01000003.1"/>
</dbReference>
<sequence length="87" mass="10112">MNAFMQQLVNHKINSLTKDELLQLARQHQITLNLDQAQKVITILRSEDINIANQEQVNRILHRLQTNIDPYVSSVVNQLLKQFGSYL</sequence>
<proteinExistence type="predicted"/>
<accession>A0A562QLZ5</accession>
<protein>
    <submittedName>
        <fullName evidence="1">Uncharacterized protein DUF2624</fullName>
    </submittedName>
</protein>
<organism evidence="1 2">
    <name type="scientific">Halalkalibacter nanhaiisediminis</name>
    <dbReference type="NCBI Taxonomy" id="688079"/>
    <lineage>
        <taxon>Bacteria</taxon>
        <taxon>Bacillati</taxon>
        <taxon>Bacillota</taxon>
        <taxon>Bacilli</taxon>
        <taxon>Bacillales</taxon>
        <taxon>Bacillaceae</taxon>
        <taxon>Halalkalibacter</taxon>
    </lineage>
</organism>
<dbReference type="Proteomes" id="UP000315711">
    <property type="component" value="Unassembled WGS sequence"/>
</dbReference>
<evidence type="ECO:0000313" key="2">
    <source>
        <dbReference type="Proteomes" id="UP000315711"/>
    </source>
</evidence>
<gene>
    <name evidence="1" type="ORF">IQ10_01094</name>
</gene>
<reference evidence="1 2" key="1">
    <citation type="journal article" date="2015" name="Stand. Genomic Sci.">
        <title>Genomic Encyclopedia of Bacterial and Archaeal Type Strains, Phase III: the genomes of soil and plant-associated and newly described type strains.</title>
        <authorList>
            <person name="Whitman W.B."/>
            <person name="Woyke T."/>
            <person name="Klenk H.P."/>
            <person name="Zhou Y."/>
            <person name="Lilburn T.G."/>
            <person name="Beck B.J."/>
            <person name="De Vos P."/>
            <person name="Vandamme P."/>
            <person name="Eisen J.A."/>
            <person name="Garrity G."/>
            <person name="Hugenholtz P."/>
            <person name="Kyrpides N.C."/>
        </authorList>
    </citation>
    <scope>NUCLEOTIDE SEQUENCE [LARGE SCALE GENOMIC DNA]</scope>
    <source>
        <strain evidence="1 2">CGMCC 1.10116</strain>
    </source>
</reference>
<dbReference type="OrthoDB" id="2969753at2"/>
<comment type="caution">
    <text evidence="1">The sequence shown here is derived from an EMBL/GenBank/DDBJ whole genome shotgun (WGS) entry which is preliminary data.</text>
</comment>
<evidence type="ECO:0000313" key="1">
    <source>
        <dbReference type="EMBL" id="TWI57771.1"/>
    </source>
</evidence>
<dbReference type="AlphaFoldDB" id="A0A562QLZ5"/>
<keyword evidence="2" id="KW-1185">Reference proteome</keyword>
<dbReference type="InterPro" id="IPR020277">
    <property type="entry name" value="DUF2624"/>
</dbReference>
<dbReference type="EMBL" id="VLKZ01000003">
    <property type="protein sequence ID" value="TWI57771.1"/>
    <property type="molecule type" value="Genomic_DNA"/>
</dbReference>
<name>A0A562QLZ5_9BACI</name>